<dbReference type="Proteomes" id="UP000322699">
    <property type="component" value="Unassembled WGS sequence"/>
</dbReference>
<evidence type="ECO:0000259" key="1">
    <source>
        <dbReference type="Pfam" id="PF00239"/>
    </source>
</evidence>
<comment type="caution">
    <text evidence="2">The sequence shown here is derived from an EMBL/GenBank/DDBJ whole genome shotgun (WGS) entry which is preliminary data.</text>
</comment>
<dbReference type="EMBL" id="VRLW01000001">
    <property type="protein sequence ID" value="KAA1258086.1"/>
    <property type="molecule type" value="Genomic_DNA"/>
</dbReference>
<name>A0A5B1CC01_9BACT</name>
<evidence type="ECO:0000313" key="2">
    <source>
        <dbReference type="EMBL" id="KAA1258086.1"/>
    </source>
</evidence>
<dbReference type="AlphaFoldDB" id="A0A5B1CC01"/>
<accession>A0A5B1CC01</accession>
<dbReference type="Gene3D" id="3.40.50.1390">
    <property type="entry name" value="Resolvase, N-terminal catalytic domain"/>
    <property type="match status" value="1"/>
</dbReference>
<protein>
    <recommendedName>
        <fullName evidence="1">Resolvase/invertase-type recombinase catalytic domain-containing protein</fullName>
    </recommendedName>
</protein>
<organism evidence="2 3">
    <name type="scientific">Rubripirellula obstinata</name>
    <dbReference type="NCBI Taxonomy" id="406547"/>
    <lineage>
        <taxon>Bacteria</taxon>
        <taxon>Pseudomonadati</taxon>
        <taxon>Planctomycetota</taxon>
        <taxon>Planctomycetia</taxon>
        <taxon>Pirellulales</taxon>
        <taxon>Pirellulaceae</taxon>
        <taxon>Rubripirellula</taxon>
    </lineage>
</organism>
<dbReference type="OrthoDB" id="7735915at2"/>
<feature type="domain" description="Resolvase/invertase-type recombinase catalytic" evidence="1">
    <location>
        <begin position="26"/>
        <end position="88"/>
    </location>
</feature>
<evidence type="ECO:0000313" key="3">
    <source>
        <dbReference type="Proteomes" id="UP000322699"/>
    </source>
</evidence>
<proteinExistence type="predicted"/>
<dbReference type="GO" id="GO:0003677">
    <property type="term" value="F:DNA binding"/>
    <property type="evidence" value="ECO:0007669"/>
    <property type="project" value="InterPro"/>
</dbReference>
<dbReference type="GO" id="GO:0000150">
    <property type="term" value="F:DNA strand exchange activity"/>
    <property type="evidence" value="ECO:0007669"/>
    <property type="project" value="InterPro"/>
</dbReference>
<dbReference type="InterPro" id="IPR036162">
    <property type="entry name" value="Resolvase-like_N_sf"/>
</dbReference>
<reference evidence="2 3" key="1">
    <citation type="submission" date="2019-08" db="EMBL/GenBank/DDBJ databases">
        <title>Deep-cultivation of Planctomycetes and their phenomic and genomic characterization uncovers novel biology.</title>
        <authorList>
            <person name="Wiegand S."/>
            <person name="Jogler M."/>
            <person name="Boedeker C."/>
            <person name="Pinto D."/>
            <person name="Vollmers J."/>
            <person name="Rivas-Marin E."/>
            <person name="Kohn T."/>
            <person name="Peeters S.H."/>
            <person name="Heuer A."/>
            <person name="Rast P."/>
            <person name="Oberbeckmann S."/>
            <person name="Bunk B."/>
            <person name="Jeske O."/>
            <person name="Meyerdierks A."/>
            <person name="Storesund J.E."/>
            <person name="Kallscheuer N."/>
            <person name="Luecker S."/>
            <person name="Lage O.M."/>
            <person name="Pohl T."/>
            <person name="Merkel B.J."/>
            <person name="Hornburger P."/>
            <person name="Mueller R.-W."/>
            <person name="Bruemmer F."/>
            <person name="Labrenz M."/>
            <person name="Spormann A.M."/>
            <person name="Op Den Camp H."/>
            <person name="Overmann J."/>
            <person name="Amann R."/>
            <person name="Jetten M.S.M."/>
            <person name="Mascher T."/>
            <person name="Medema M.H."/>
            <person name="Devos D.P."/>
            <person name="Kaster A.-K."/>
            <person name="Ovreas L."/>
            <person name="Rohde M."/>
            <person name="Galperin M.Y."/>
            <person name="Jogler C."/>
        </authorList>
    </citation>
    <scope>NUCLEOTIDE SEQUENCE [LARGE SCALE GENOMIC DNA]</scope>
    <source>
        <strain evidence="2 3">LF1</strain>
    </source>
</reference>
<keyword evidence="3" id="KW-1185">Reference proteome</keyword>
<dbReference type="Pfam" id="PF00239">
    <property type="entry name" value="Resolvase"/>
    <property type="match status" value="1"/>
</dbReference>
<dbReference type="InterPro" id="IPR006119">
    <property type="entry name" value="Resolv_N"/>
</dbReference>
<dbReference type="SUPFAM" id="SSF53041">
    <property type="entry name" value="Resolvase-like"/>
    <property type="match status" value="1"/>
</dbReference>
<sequence length="99" mass="11468">MRKDFDVNHWWEIEIPDADAPPLVRAVAYYRHSAQDRQENSIPIQQDQVRAWAREHGVEIIREFCDAGRSGLNSEGRPAFTEMPAVADKTTEWIAAERF</sequence>
<gene>
    <name evidence="2" type="ORF">LF1_06010</name>
</gene>